<keyword evidence="8" id="KW-1185">Reference proteome</keyword>
<dbReference type="EMBL" id="JBBUTI010000006">
    <property type="protein sequence ID" value="MEK8046728.1"/>
    <property type="molecule type" value="Genomic_DNA"/>
</dbReference>
<evidence type="ECO:0000256" key="4">
    <source>
        <dbReference type="ARBA" id="ARBA00022989"/>
    </source>
</evidence>
<dbReference type="InterPro" id="IPR012506">
    <property type="entry name" value="TMEM86B-like"/>
</dbReference>
<evidence type="ECO:0000313" key="7">
    <source>
        <dbReference type="EMBL" id="MEK8046728.1"/>
    </source>
</evidence>
<gene>
    <name evidence="7" type="ORF">AACH00_10245</name>
</gene>
<keyword evidence="3 6" id="KW-0812">Transmembrane</keyword>
<proteinExistence type="inferred from homology"/>
<evidence type="ECO:0000256" key="1">
    <source>
        <dbReference type="ARBA" id="ARBA00004141"/>
    </source>
</evidence>
<feature type="transmembrane region" description="Helical" evidence="6">
    <location>
        <begin position="138"/>
        <end position="158"/>
    </location>
</feature>
<evidence type="ECO:0000256" key="5">
    <source>
        <dbReference type="ARBA" id="ARBA00023136"/>
    </source>
</evidence>
<reference evidence="7 8" key="1">
    <citation type="submission" date="2024-04" db="EMBL/GenBank/DDBJ databases">
        <title>Novel species of the genus Ideonella isolated from streams.</title>
        <authorList>
            <person name="Lu H."/>
        </authorList>
    </citation>
    <scope>NUCLEOTIDE SEQUENCE [LARGE SCALE GENOMIC DNA]</scope>
    <source>
        <strain evidence="7 8">LYT19W</strain>
    </source>
</reference>
<feature type="transmembrane region" description="Helical" evidence="6">
    <location>
        <begin position="170"/>
        <end position="190"/>
    </location>
</feature>
<keyword evidence="5 6" id="KW-0472">Membrane</keyword>
<dbReference type="Pfam" id="PF07947">
    <property type="entry name" value="YhhN"/>
    <property type="match status" value="1"/>
</dbReference>
<sequence>MNFPPVLLLAAISGVLAIVSAPWALGQPWLNYVFKPATTLLLMLWAWPRGAGHPMQPWIRRALVCSLAGDVALMWPVSGFLPGLGSFMLAHLAYIVAFTRGGHRVWWWPALAFNAVAAAAVLGWLWPSIPADLQPPVLVYVVALSCMAALAAGRWQALRQDAAQAAQVSGARLAACGGLLFMLSDSLIAINKFAGPVPMDSLWVLVTYWVAQACFVSALPAPAATITRSRPWHFAS</sequence>
<comment type="caution">
    <text evidence="7">The sequence shown here is derived from an EMBL/GenBank/DDBJ whole genome shotgun (WGS) entry which is preliminary data.</text>
</comment>
<comment type="subcellular location">
    <subcellularLocation>
        <location evidence="1">Membrane</location>
        <topology evidence="1">Multi-pass membrane protein</topology>
    </subcellularLocation>
</comment>
<dbReference type="PANTHER" id="PTHR31885:SF6">
    <property type="entry name" value="GH04784P"/>
    <property type="match status" value="1"/>
</dbReference>
<protein>
    <submittedName>
        <fullName evidence="7">Lysoplasmalogenase</fullName>
    </submittedName>
</protein>
<evidence type="ECO:0000256" key="3">
    <source>
        <dbReference type="ARBA" id="ARBA00022692"/>
    </source>
</evidence>
<evidence type="ECO:0000256" key="6">
    <source>
        <dbReference type="SAM" id="Phobius"/>
    </source>
</evidence>
<evidence type="ECO:0000313" key="8">
    <source>
        <dbReference type="Proteomes" id="UP001379945"/>
    </source>
</evidence>
<name>A0ABU9C4N1_9BURK</name>
<organism evidence="7 8">
    <name type="scientific">Ideonella margarita</name>
    <dbReference type="NCBI Taxonomy" id="2984191"/>
    <lineage>
        <taxon>Bacteria</taxon>
        <taxon>Pseudomonadati</taxon>
        <taxon>Pseudomonadota</taxon>
        <taxon>Betaproteobacteria</taxon>
        <taxon>Burkholderiales</taxon>
        <taxon>Sphaerotilaceae</taxon>
        <taxon>Ideonella</taxon>
    </lineage>
</organism>
<keyword evidence="4 6" id="KW-1133">Transmembrane helix</keyword>
<feature type="transmembrane region" description="Helical" evidence="6">
    <location>
        <begin position="105"/>
        <end position="126"/>
    </location>
</feature>
<dbReference type="PANTHER" id="PTHR31885">
    <property type="entry name" value="GH04784P"/>
    <property type="match status" value="1"/>
</dbReference>
<dbReference type="Proteomes" id="UP001379945">
    <property type="component" value="Unassembled WGS sequence"/>
</dbReference>
<comment type="similarity">
    <text evidence="2">Belongs to the TMEM86 family.</text>
</comment>
<feature type="transmembrane region" description="Helical" evidence="6">
    <location>
        <begin position="80"/>
        <end position="98"/>
    </location>
</feature>
<evidence type="ECO:0000256" key="2">
    <source>
        <dbReference type="ARBA" id="ARBA00007375"/>
    </source>
</evidence>
<feature type="transmembrane region" description="Helical" evidence="6">
    <location>
        <begin position="202"/>
        <end position="221"/>
    </location>
</feature>
<dbReference type="RefSeq" id="WP_341399025.1">
    <property type="nucleotide sequence ID" value="NZ_JBBUTI010000006.1"/>
</dbReference>
<accession>A0ABU9C4N1</accession>